<comment type="caution">
    <text evidence="1">The sequence shown here is derived from an EMBL/GenBank/DDBJ whole genome shotgun (WGS) entry which is preliminary data.</text>
</comment>
<dbReference type="EMBL" id="MLCO01000301">
    <property type="protein sequence ID" value="ONG47064.1"/>
    <property type="molecule type" value="Genomic_DNA"/>
</dbReference>
<dbReference type="OrthoDB" id="9957775at2"/>
<name>A0A1V2GXQ0_9PROT</name>
<dbReference type="RefSeq" id="WP_076959906.1">
    <property type="nucleotide sequence ID" value="NZ_MLCO01000301.1"/>
</dbReference>
<proteinExistence type="predicted"/>
<gene>
    <name evidence="1" type="ORF">BKE38_24500</name>
</gene>
<sequence length="137" mass="13954">MTAVIELQRVTLALTEVILAETAALERRDLRGAAALSGKKVAALEAFVAARARMTPQEAAAGGAALAQLVDRLRDQVEANRAALEMGIALQGRVLETIAGAAAQPAIATPGYGRRVLPVPAAAYALGAAPMALSLSA</sequence>
<protein>
    <submittedName>
        <fullName evidence="1">Uncharacterized protein</fullName>
    </submittedName>
</protein>
<evidence type="ECO:0000313" key="2">
    <source>
        <dbReference type="Proteomes" id="UP000188879"/>
    </source>
</evidence>
<organism evidence="1 2">
    <name type="scientific">Teichococcus deserti</name>
    <dbReference type="NCBI Taxonomy" id="1817963"/>
    <lineage>
        <taxon>Bacteria</taxon>
        <taxon>Pseudomonadati</taxon>
        <taxon>Pseudomonadota</taxon>
        <taxon>Alphaproteobacteria</taxon>
        <taxon>Acetobacterales</taxon>
        <taxon>Roseomonadaceae</taxon>
        <taxon>Roseomonas</taxon>
    </lineage>
</organism>
<keyword evidence="2" id="KW-1185">Reference proteome</keyword>
<accession>A0A1V2GXQ0</accession>
<dbReference type="Proteomes" id="UP000188879">
    <property type="component" value="Unassembled WGS sequence"/>
</dbReference>
<dbReference type="AlphaFoldDB" id="A0A1V2GXQ0"/>
<evidence type="ECO:0000313" key="1">
    <source>
        <dbReference type="EMBL" id="ONG47064.1"/>
    </source>
</evidence>
<reference evidence="1 2" key="1">
    <citation type="submission" date="2016-10" db="EMBL/GenBank/DDBJ databases">
        <title>Draft Genome sequence of Roseomonas sp. strain M3.</title>
        <authorList>
            <person name="Subhash Y."/>
            <person name="Lee S."/>
        </authorList>
    </citation>
    <scope>NUCLEOTIDE SEQUENCE [LARGE SCALE GENOMIC DNA]</scope>
    <source>
        <strain evidence="1 2">M3</strain>
    </source>
</reference>